<evidence type="ECO:0000256" key="1">
    <source>
        <dbReference type="SAM" id="Phobius"/>
    </source>
</evidence>
<evidence type="ECO:0008006" key="4">
    <source>
        <dbReference type="Google" id="ProtNLM"/>
    </source>
</evidence>
<organism evidence="2 3">
    <name type="scientific">Pandoraea terrae</name>
    <dbReference type="NCBI Taxonomy" id="1537710"/>
    <lineage>
        <taxon>Bacteria</taxon>
        <taxon>Pseudomonadati</taxon>
        <taxon>Pseudomonadota</taxon>
        <taxon>Betaproteobacteria</taxon>
        <taxon>Burkholderiales</taxon>
        <taxon>Burkholderiaceae</taxon>
        <taxon>Pandoraea</taxon>
    </lineage>
</organism>
<feature type="transmembrane region" description="Helical" evidence="1">
    <location>
        <begin position="34"/>
        <end position="51"/>
    </location>
</feature>
<proteinExistence type="predicted"/>
<keyword evidence="3" id="KW-1185">Reference proteome</keyword>
<keyword evidence="1" id="KW-0472">Membrane</keyword>
<feature type="transmembrane region" description="Helical" evidence="1">
    <location>
        <begin position="84"/>
        <end position="104"/>
    </location>
</feature>
<dbReference type="OrthoDB" id="8537043at2"/>
<feature type="transmembrane region" description="Helical" evidence="1">
    <location>
        <begin position="135"/>
        <end position="160"/>
    </location>
</feature>
<dbReference type="RefSeq" id="WP_150695535.1">
    <property type="nucleotide sequence ID" value="NZ_CABPRZ010000002.1"/>
</dbReference>
<dbReference type="AlphaFoldDB" id="A0A5E4S9C8"/>
<reference evidence="2 3" key="1">
    <citation type="submission" date="2019-08" db="EMBL/GenBank/DDBJ databases">
        <authorList>
            <person name="Peeters C."/>
        </authorList>
    </citation>
    <scope>NUCLEOTIDE SEQUENCE [LARGE SCALE GENOMIC DNA]</scope>
    <source>
        <strain evidence="2 3">LMG 30175</strain>
    </source>
</reference>
<keyword evidence="1" id="KW-0812">Transmembrane</keyword>
<keyword evidence="1" id="KW-1133">Transmembrane helix</keyword>
<dbReference type="EMBL" id="CABPRZ010000002">
    <property type="protein sequence ID" value="VVD71174.1"/>
    <property type="molecule type" value="Genomic_DNA"/>
</dbReference>
<accession>A0A5E4S9C8</accession>
<evidence type="ECO:0000313" key="3">
    <source>
        <dbReference type="Proteomes" id="UP000414233"/>
    </source>
</evidence>
<gene>
    <name evidence="2" type="ORF">PTE30175_00575</name>
</gene>
<dbReference type="Proteomes" id="UP000414233">
    <property type="component" value="Unassembled WGS sequence"/>
</dbReference>
<sequence>MKFRAFLLASLLAAYLLLSHWVLASAQQHVRLGIALALAPPVAAAAMFFAASGRRVLLLPLLAGVALLQWYRHDWFAAHFSWLYFLQDAGTQLCLAVMFGRTLFAGQQPLCSRIAAVIHGRLDPALARYTHQVTVAWTLFFVAMTSVSTVLFLFAPLAMWSTFSNLLMLPLTGLMFAMEYALRLYRLPQWRAEMRFVDTFRAYAAVNTGTPRDSQGGH</sequence>
<feature type="transmembrane region" description="Helical" evidence="1">
    <location>
        <begin position="56"/>
        <end position="72"/>
    </location>
</feature>
<feature type="transmembrane region" description="Helical" evidence="1">
    <location>
        <begin position="166"/>
        <end position="185"/>
    </location>
</feature>
<evidence type="ECO:0000313" key="2">
    <source>
        <dbReference type="EMBL" id="VVD71174.1"/>
    </source>
</evidence>
<name>A0A5E4S9C8_9BURK</name>
<protein>
    <recommendedName>
        <fullName evidence="4">Transmembrane protein</fullName>
    </recommendedName>
</protein>